<dbReference type="PRINTS" id="PR00455">
    <property type="entry name" value="HTHTETR"/>
</dbReference>
<evidence type="ECO:0000256" key="2">
    <source>
        <dbReference type="PROSITE-ProRule" id="PRU00335"/>
    </source>
</evidence>
<dbReference type="PROSITE" id="PS50977">
    <property type="entry name" value="HTH_TETR_2"/>
    <property type="match status" value="1"/>
</dbReference>
<name>A0ABW4RYA1_9ACTN</name>
<evidence type="ECO:0000313" key="4">
    <source>
        <dbReference type="EMBL" id="MFD1890588.1"/>
    </source>
</evidence>
<sequence>MPEASARPARTTRAAPLPPDERRAAILAVARPLLLEQGARFTTRQVAEAAGIAEGTLFRVFPTKRDLFDAVVEQLMDPREICADLDAISLELPLEERIAAALARIQRGVDEVSAVFAVMMQQDEGPRMKESHHDEAARARHQEQSERLHASVLRLLVPDAEELAASPDEAASLLRAMAFSTAHPHISDHHVTDPHRLAQLLVHGLVS</sequence>
<comment type="caution">
    <text evidence="4">The sequence shown here is derived from an EMBL/GenBank/DDBJ whole genome shotgun (WGS) entry which is preliminary data.</text>
</comment>
<organism evidence="4 5">
    <name type="scientific">Luteococcus peritonei</name>
    <dbReference type="NCBI Taxonomy" id="88874"/>
    <lineage>
        <taxon>Bacteria</taxon>
        <taxon>Bacillati</taxon>
        <taxon>Actinomycetota</taxon>
        <taxon>Actinomycetes</taxon>
        <taxon>Propionibacteriales</taxon>
        <taxon>Propionibacteriaceae</taxon>
        <taxon>Luteococcus</taxon>
    </lineage>
</organism>
<dbReference type="RefSeq" id="WP_343873781.1">
    <property type="nucleotide sequence ID" value="NZ_BAAAIX010000020.1"/>
</dbReference>
<dbReference type="InterPro" id="IPR050109">
    <property type="entry name" value="HTH-type_TetR-like_transc_reg"/>
</dbReference>
<dbReference type="PANTHER" id="PTHR30055">
    <property type="entry name" value="HTH-TYPE TRANSCRIPTIONAL REGULATOR RUTR"/>
    <property type="match status" value="1"/>
</dbReference>
<dbReference type="Pfam" id="PF00440">
    <property type="entry name" value="TetR_N"/>
    <property type="match status" value="1"/>
</dbReference>
<gene>
    <name evidence="4" type="ORF">ACFSCS_10420</name>
</gene>
<reference evidence="5" key="1">
    <citation type="journal article" date="2019" name="Int. J. Syst. Evol. Microbiol.">
        <title>The Global Catalogue of Microorganisms (GCM) 10K type strain sequencing project: providing services to taxonomists for standard genome sequencing and annotation.</title>
        <authorList>
            <consortium name="The Broad Institute Genomics Platform"/>
            <consortium name="The Broad Institute Genome Sequencing Center for Infectious Disease"/>
            <person name="Wu L."/>
            <person name="Ma J."/>
        </authorList>
    </citation>
    <scope>NUCLEOTIDE SEQUENCE [LARGE SCALE GENOMIC DNA]</scope>
    <source>
        <strain evidence="5">CAIM 431</strain>
    </source>
</reference>
<evidence type="ECO:0000313" key="5">
    <source>
        <dbReference type="Proteomes" id="UP001597326"/>
    </source>
</evidence>
<dbReference type="EMBL" id="JBHUFZ010000023">
    <property type="protein sequence ID" value="MFD1890588.1"/>
    <property type="molecule type" value="Genomic_DNA"/>
</dbReference>
<feature type="DNA-binding region" description="H-T-H motif" evidence="2">
    <location>
        <begin position="42"/>
        <end position="61"/>
    </location>
</feature>
<dbReference type="SUPFAM" id="SSF46689">
    <property type="entry name" value="Homeodomain-like"/>
    <property type="match status" value="1"/>
</dbReference>
<evidence type="ECO:0000259" key="3">
    <source>
        <dbReference type="PROSITE" id="PS50977"/>
    </source>
</evidence>
<dbReference type="PANTHER" id="PTHR30055:SF226">
    <property type="entry name" value="HTH-TYPE TRANSCRIPTIONAL REGULATOR PKSA"/>
    <property type="match status" value="1"/>
</dbReference>
<feature type="domain" description="HTH tetR-type" evidence="3">
    <location>
        <begin position="20"/>
        <end position="79"/>
    </location>
</feature>
<accession>A0ABW4RYA1</accession>
<proteinExistence type="predicted"/>
<keyword evidence="5" id="KW-1185">Reference proteome</keyword>
<evidence type="ECO:0000256" key="1">
    <source>
        <dbReference type="ARBA" id="ARBA00023125"/>
    </source>
</evidence>
<keyword evidence="1 2" id="KW-0238">DNA-binding</keyword>
<dbReference type="InterPro" id="IPR001647">
    <property type="entry name" value="HTH_TetR"/>
</dbReference>
<protein>
    <submittedName>
        <fullName evidence="4">TetR/AcrR family transcriptional regulator</fullName>
    </submittedName>
</protein>
<dbReference type="Gene3D" id="1.10.357.10">
    <property type="entry name" value="Tetracycline Repressor, domain 2"/>
    <property type="match status" value="1"/>
</dbReference>
<dbReference type="Proteomes" id="UP001597326">
    <property type="component" value="Unassembled WGS sequence"/>
</dbReference>
<dbReference type="InterPro" id="IPR009057">
    <property type="entry name" value="Homeodomain-like_sf"/>
</dbReference>